<sequence length="657" mass="73873">MNSIYKTAYGLWILLLMSAVACKRNYGDNVVNGFDQGQPSANANGGSTGNMGNDFSKLDQAKIFPGLMAATEPRISVPVTINLAYKYVRNTDIKVVSTPQPTFSTGLYAPAGEMVTVDVPAGVSGLTVQIGGWTDNITNTAIQGRDPVLYNQVQLVAGRNYVRNLYGGSIYIRKAVNLNLDQVTLTFSGVARSPDFVLGQTSDADWNDQVKQSSVPWIQLRGRKIIFELPKYLVDKYPIANPSAVMQEWDDFIEKDVYHWKGLSDVTTDSLNRAPELPVRVIMDVQPSNAYAHGGYPVVIPVDENIYLNEIISIGTGQKGAWWTMGAIGSNNIGSGSTGWYPASLPNIHQLYGLKFANRKSFNIQQMNPSVADGVANAMYYVRQSLASQLPFDFARKVPNFSNAFIVRLVPFVQLFHAYGYGLYDSLDYRARYYYKAVMTDQEKINFIYQAASDYAKQDLYMFFYVWGLLPTDASRDSIRAKNYELMPNDVYNYNPVLDTGGKRAAMPENKRIPRVGWSITGFCCQEVSTGNYANLALDGDDHTYWHSQYVDYETNQYHLPHYMVYDMNKYYDVSGFYYVNGHTWRPKRVAISFSTDNLEWTTPQIFNGVDNVYLFNTYSLGMVYKGVRYVRFEMLDVITASANNACSLAEFGVIKP</sequence>
<dbReference type="EMBL" id="JAJNEC010000005">
    <property type="protein sequence ID" value="MCD2422685.1"/>
    <property type="molecule type" value="Genomic_DNA"/>
</dbReference>
<dbReference type="SMART" id="SM01276">
    <property type="entry name" value="M60-like"/>
    <property type="match status" value="1"/>
</dbReference>
<dbReference type="PANTHER" id="PTHR15730">
    <property type="entry name" value="EXPERIMENTAL AUTOIMMUNE PROSTATITIS ANTIGEN 2-RELATED"/>
    <property type="match status" value="1"/>
</dbReference>
<feature type="domain" description="Peptidase M60" evidence="1">
    <location>
        <begin position="100"/>
        <end position="420"/>
    </location>
</feature>
<dbReference type="InterPro" id="IPR051244">
    <property type="entry name" value="TCAF"/>
</dbReference>
<gene>
    <name evidence="2" type="ORF">LQ567_07930</name>
</gene>
<dbReference type="Pfam" id="PF17291">
    <property type="entry name" value="M60-like_N"/>
    <property type="match status" value="1"/>
</dbReference>
<dbReference type="PROSITE" id="PS51257">
    <property type="entry name" value="PROKAR_LIPOPROTEIN"/>
    <property type="match status" value="1"/>
</dbReference>
<dbReference type="InterPro" id="IPR031161">
    <property type="entry name" value="Peptidase_M60_dom"/>
</dbReference>
<dbReference type="PROSITE" id="PS51723">
    <property type="entry name" value="PEPTIDASE_M60"/>
    <property type="match status" value="1"/>
</dbReference>
<dbReference type="Gene3D" id="3.40.390.80">
    <property type="entry name" value="Peptidase M60, enhancin-like domain 2"/>
    <property type="match status" value="1"/>
</dbReference>
<dbReference type="Pfam" id="PF00754">
    <property type="entry name" value="F5_F8_type_C"/>
    <property type="match status" value="1"/>
</dbReference>
<reference evidence="2 3" key="1">
    <citation type="submission" date="2021-11" db="EMBL/GenBank/DDBJ databases">
        <title>Genomic of Niabella pedocola.</title>
        <authorList>
            <person name="Wu T."/>
        </authorList>
    </citation>
    <scope>NUCLEOTIDE SEQUENCE [LARGE SCALE GENOMIC DNA]</scope>
    <source>
        <strain evidence="2 3">JCM 31011</strain>
    </source>
</reference>
<evidence type="ECO:0000259" key="1">
    <source>
        <dbReference type="PROSITE" id="PS51723"/>
    </source>
</evidence>
<dbReference type="Pfam" id="PF13402">
    <property type="entry name" value="Peptidase_M60"/>
    <property type="match status" value="1"/>
</dbReference>
<dbReference type="SUPFAM" id="SSF49785">
    <property type="entry name" value="Galactose-binding domain-like"/>
    <property type="match status" value="1"/>
</dbReference>
<dbReference type="RefSeq" id="WP_231003919.1">
    <property type="nucleotide sequence ID" value="NZ_JAJNEC010000005.1"/>
</dbReference>
<proteinExistence type="predicted"/>
<dbReference type="Proteomes" id="UP001199816">
    <property type="component" value="Unassembled WGS sequence"/>
</dbReference>
<evidence type="ECO:0000313" key="3">
    <source>
        <dbReference type="Proteomes" id="UP001199816"/>
    </source>
</evidence>
<comment type="caution">
    <text evidence="2">The sequence shown here is derived from an EMBL/GenBank/DDBJ whole genome shotgun (WGS) entry which is preliminary data.</text>
</comment>
<evidence type="ECO:0000313" key="2">
    <source>
        <dbReference type="EMBL" id="MCD2422685.1"/>
    </source>
</evidence>
<name>A0ABS8PNL5_9BACT</name>
<protein>
    <submittedName>
        <fullName evidence="2">M60 family metallopeptidase</fullName>
    </submittedName>
</protein>
<dbReference type="InterPro" id="IPR035423">
    <property type="entry name" value="M60-like_N"/>
</dbReference>
<dbReference type="Gene3D" id="1.10.390.30">
    <property type="entry name" value="Peptidase M60, enhancin-like domain 3"/>
    <property type="match status" value="1"/>
</dbReference>
<keyword evidence="3" id="KW-1185">Reference proteome</keyword>
<organism evidence="2 3">
    <name type="scientific">Niabella pedocola</name>
    <dbReference type="NCBI Taxonomy" id="1752077"/>
    <lineage>
        <taxon>Bacteria</taxon>
        <taxon>Pseudomonadati</taxon>
        <taxon>Bacteroidota</taxon>
        <taxon>Chitinophagia</taxon>
        <taxon>Chitinophagales</taxon>
        <taxon>Chitinophagaceae</taxon>
        <taxon>Niabella</taxon>
    </lineage>
</organism>
<dbReference type="Gene3D" id="2.60.120.1250">
    <property type="entry name" value="Peptidase M60, enhancin-like domain 1"/>
    <property type="match status" value="1"/>
</dbReference>
<accession>A0ABS8PNL5</accession>
<dbReference type="PANTHER" id="PTHR15730:SF5">
    <property type="entry name" value="SI:CH211-210B2.2-RELATED"/>
    <property type="match status" value="1"/>
</dbReference>
<dbReference type="InterPro" id="IPR008979">
    <property type="entry name" value="Galactose-bd-like_sf"/>
</dbReference>
<dbReference type="InterPro" id="IPR000421">
    <property type="entry name" value="FA58C"/>
</dbReference>
<dbReference type="Gene3D" id="2.60.120.260">
    <property type="entry name" value="Galactose-binding domain-like"/>
    <property type="match status" value="1"/>
</dbReference>
<dbReference type="InterPro" id="IPR042279">
    <property type="entry name" value="Pep_M60_3"/>
</dbReference>